<reference evidence="3" key="2">
    <citation type="submission" date="2025-09" db="UniProtKB">
        <authorList>
            <consortium name="Ensembl"/>
        </authorList>
    </citation>
    <scope>IDENTIFICATION</scope>
</reference>
<keyword evidence="2" id="KW-0732">Signal</keyword>
<name>A0A3B3Q3J4_9TELE</name>
<reference evidence="3" key="1">
    <citation type="submission" date="2025-08" db="UniProtKB">
        <authorList>
            <consortium name="Ensembl"/>
        </authorList>
    </citation>
    <scope>IDENTIFICATION</scope>
</reference>
<dbReference type="Proteomes" id="UP000261540">
    <property type="component" value="Unplaced"/>
</dbReference>
<evidence type="ECO:0000313" key="4">
    <source>
        <dbReference type="Proteomes" id="UP000261540"/>
    </source>
</evidence>
<keyword evidence="1" id="KW-1133">Transmembrane helix</keyword>
<evidence type="ECO:0000256" key="2">
    <source>
        <dbReference type="SAM" id="SignalP"/>
    </source>
</evidence>
<keyword evidence="1" id="KW-0812">Transmembrane</keyword>
<dbReference type="Ensembl" id="ENSPKIT00000025066.1">
    <property type="protein sequence ID" value="ENSPKIP00000001152.1"/>
    <property type="gene ID" value="ENSPKIG00000019557.1"/>
</dbReference>
<feature type="signal peptide" evidence="2">
    <location>
        <begin position="1"/>
        <end position="21"/>
    </location>
</feature>
<evidence type="ECO:0000313" key="3">
    <source>
        <dbReference type="Ensembl" id="ENSPKIP00000001152.1"/>
    </source>
</evidence>
<dbReference type="STRING" id="1676925.ENSPKIP00000001152"/>
<protein>
    <submittedName>
        <fullName evidence="3">Uncharacterized protein</fullName>
    </submittedName>
</protein>
<dbReference type="GeneTree" id="ENSGT00940000171785"/>
<keyword evidence="4" id="KW-1185">Reference proteome</keyword>
<dbReference type="AlphaFoldDB" id="A0A3B3Q3J4"/>
<organism evidence="3 4">
    <name type="scientific">Paramormyrops kingsleyae</name>
    <dbReference type="NCBI Taxonomy" id="1676925"/>
    <lineage>
        <taxon>Eukaryota</taxon>
        <taxon>Metazoa</taxon>
        <taxon>Chordata</taxon>
        <taxon>Craniata</taxon>
        <taxon>Vertebrata</taxon>
        <taxon>Euteleostomi</taxon>
        <taxon>Actinopterygii</taxon>
        <taxon>Neopterygii</taxon>
        <taxon>Teleostei</taxon>
        <taxon>Osteoglossocephala</taxon>
        <taxon>Osteoglossomorpha</taxon>
        <taxon>Osteoglossiformes</taxon>
        <taxon>Mormyridae</taxon>
        <taxon>Paramormyrops</taxon>
    </lineage>
</organism>
<keyword evidence="1" id="KW-0472">Membrane</keyword>
<proteinExistence type="predicted"/>
<feature type="transmembrane region" description="Helical" evidence="1">
    <location>
        <begin position="98"/>
        <end position="121"/>
    </location>
</feature>
<feature type="chain" id="PRO_5017370626" evidence="2">
    <location>
        <begin position="22"/>
        <end position="129"/>
    </location>
</feature>
<accession>A0A3B3Q3J4</accession>
<evidence type="ECO:0000256" key="1">
    <source>
        <dbReference type="SAM" id="Phobius"/>
    </source>
</evidence>
<sequence length="129" mass="14811">MCTWRLFSQKLFFLCFSDQSAEPSFYKLGEGNNTVCMATGFSKYSALDKEETFSKYKTVPTRIKDEPFFDEVVILEEGDTCPNSTVFMVFLFSPDEKINFLSLTVLGLRFLFLKSILFNVLMTIRALSS</sequence>